<dbReference type="AlphaFoldDB" id="A0A336MXG7"/>
<dbReference type="InterPro" id="IPR039338">
    <property type="entry name" value="ZFTRAF1"/>
</dbReference>
<name>A0A336MXG7_CULSO</name>
<proteinExistence type="predicted"/>
<dbReference type="GO" id="GO:0005634">
    <property type="term" value="C:nucleus"/>
    <property type="evidence" value="ECO:0007669"/>
    <property type="project" value="TreeGrafter"/>
</dbReference>
<evidence type="ECO:0000313" key="2">
    <source>
        <dbReference type="EMBL" id="SSX35204.1"/>
    </source>
</evidence>
<gene>
    <name evidence="2" type="primary">CSON009326</name>
</gene>
<dbReference type="PANTHER" id="PTHR23059:SF4">
    <property type="entry name" value="ZINC FINGER TRAF-TYPE-CONTAINING PROTEIN 1"/>
    <property type="match status" value="1"/>
</dbReference>
<keyword evidence="1" id="KW-0479">Metal-binding</keyword>
<accession>A0A336MXG7</accession>
<organism evidence="2">
    <name type="scientific">Culicoides sonorensis</name>
    <name type="common">Biting midge</name>
    <dbReference type="NCBI Taxonomy" id="179676"/>
    <lineage>
        <taxon>Eukaryota</taxon>
        <taxon>Metazoa</taxon>
        <taxon>Ecdysozoa</taxon>
        <taxon>Arthropoda</taxon>
        <taxon>Hexapoda</taxon>
        <taxon>Insecta</taxon>
        <taxon>Pterygota</taxon>
        <taxon>Neoptera</taxon>
        <taxon>Endopterygota</taxon>
        <taxon>Diptera</taxon>
        <taxon>Nematocera</taxon>
        <taxon>Chironomoidea</taxon>
        <taxon>Ceratopogonidae</taxon>
        <taxon>Ceratopogoninae</taxon>
        <taxon>Culicoides</taxon>
        <taxon>Monoculicoides</taxon>
    </lineage>
</organism>
<protein>
    <submittedName>
        <fullName evidence="2">CSON009326 protein</fullName>
    </submittedName>
</protein>
<reference evidence="2" key="1">
    <citation type="submission" date="2018-07" db="EMBL/GenBank/DDBJ databases">
        <authorList>
            <person name="Quirk P.G."/>
            <person name="Krulwich T.A."/>
        </authorList>
    </citation>
    <scope>NUCLEOTIDE SEQUENCE</scope>
</reference>
<dbReference type="GO" id="GO:0046872">
    <property type="term" value="F:metal ion binding"/>
    <property type="evidence" value="ECO:0007669"/>
    <property type="project" value="UniProtKB-KW"/>
</dbReference>
<sequence length="212" mass="24810">MEHHELNECDERPTDCKYSRIGCQWRGPIHEVTEHEQVCAHPKKTGAEVMAALQDRDAKYREEKKLFLSLVDLLSYEKIIFNDLQLKPYRTDEYVHKLYYETSKFSAFNHQWVVKATINNSQRDVHEANERQIAYQLILKTKTTCPLAIHYFVLKGPFSDMKVNTKIYKHDFSDAENESKSSLLPLPDTAECNRHLASKAINFRLIMFLASK</sequence>
<dbReference type="SUPFAM" id="SSF49599">
    <property type="entry name" value="TRAF domain-like"/>
    <property type="match status" value="1"/>
</dbReference>
<dbReference type="EMBL" id="UFQT01003691">
    <property type="protein sequence ID" value="SSX35204.1"/>
    <property type="molecule type" value="Genomic_DNA"/>
</dbReference>
<dbReference type="VEuPathDB" id="VectorBase:CSON009326"/>
<evidence type="ECO:0000256" key="1">
    <source>
        <dbReference type="ARBA" id="ARBA00022723"/>
    </source>
</evidence>
<dbReference type="PANTHER" id="PTHR23059">
    <property type="entry name" value="CYSTEINE AND HISTIDINE-RICH PROTEIN 1"/>
    <property type="match status" value="1"/>
</dbReference>